<proteinExistence type="predicted"/>
<sequence>MNDEATSPLVVGPRGNLVSVQFDRLRRFFLEMSSTSATTTPQQHELRQPKSTSSIDVLEAFPSIRRFQAQKAAEASSQKTDLNDNHMRNDYVAPDAAQLPPPVVR</sequence>
<accession>A0A7E4ZYR2</accession>
<evidence type="ECO:0000256" key="1">
    <source>
        <dbReference type="SAM" id="MobiDB-lite"/>
    </source>
</evidence>
<protein>
    <submittedName>
        <fullName evidence="3">Uncharacterized protein</fullName>
    </submittedName>
</protein>
<dbReference type="AlphaFoldDB" id="A0A7E4ZYR2"/>
<feature type="region of interest" description="Disordered" evidence="1">
    <location>
        <begin position="69"/>
        <end position="105"/>
    </location>
</feature>
<feature type="compositionally biased region" description="Low complexity" evidence="1">
    <location>
        <begin position="69"/>
        <end position="79"/>
    </location>
</feature>
<reference evidence="3" key="2">
    <citation type="submission" date="2020-10" db="UniProtKB">
        <authorList>
            <consortium name="WormBaseParasite"/>
        </authorList>
    </citation>
    <scope>IDENTIFICATION</scope>
</reference>
<evidence type="ECO:0000313" key="2">
    <source>
        <dbReference type="Proteomes" id="UP000492821"/>
    </source>
</evidence>
<name>A0A7E4ZYR2_PANRE</name>
<keyword evidence="2" id="KW-1185">Reference proteome</keyword>
<feature type="region of interest" description="Disordered" evidence="1">
    <location>
        <begin position="34"/>
        <end position="55"/>
    </location>
</feature>
<evidence type="ECO:0000313" key="3">
    <source>
        <dbReference type="WBParaSite" id="Pan_g3487.t1"/>
    </source>
</evidence>
<organism evidence="2 3">
    <name type="scientific">Panagrellus redivivus</name>
    <name type="common">Microworm</name>
    <dbReference type="NCBI Taxonomy" id="6233"/>
    <lineage>
        <taxon>Eukaryota</taxon>
        <taxon>Metazoa</taxon>
        <taxon>Ecdysozoa</taxon>
        <taxon>Nematoda</taxon>
        <taxon>Chromadorea</taxon>
        <taxon>Rhabditida</taxon>
        <taxon>Tylenchina</taxon>
        <taxon>Panagrolaimomorpha</taxon>
        <taxon>Panagrolaimoidea</taxon>
        <taxon>Panagrolaimidae</taxon>
        <taxon>Panagrellus</taxon>
    </lineage>
</organism>
<reference evidence="2" key="1">
    <citation type="journal article" date="2013" name="Genetics">
        <title>The draft genome and transcriptome of Panagrellus redivivus are shaped by the harsh demands of a free-living lifestyle.</title>
        <authorList>
            <person name="Srinivasan J."/>
            <person name="Dillman A.R."/>
            <person name="Macchietto M.G."/>
            <person name="Heikkinen L."/>
            <person name="Lakso M."/>
            <person name="Fracchia K.M."/>
            <person name="Antoshechkin I."/>
            <person name="Mortazavi A."/>
            <person name="Wong G."/>
            <person name="Sternberg P.W."/>
        </authorList>
    </citation>
    <scope>NUCLEOTIDE SEQUENCE [LARGE SCALE GENOMIC DNA]</scope>
    <source>
        <strain evidence="2">MT8872</strain>
    </source>
</reference>
<dbReference type="Proteomes" id="UP000492821">
    <property type="component" value="Unassembled WGS sequence"/>
</dbReference>
<dbReference type="WBParaSite" id="Pan_g3487.t1">
    <property type="protein sequence ID" value="Pan_g3487.t1"/>
    <property type="gene ID" value="Pan_g3487"/>
</dbReference>